<dbReference type="PANTHER" id="PTHR45719:SF11">
    <property type="entry name" value="OS01G0121800 PROTEIN"/>
    <property type="match status" value="1"/>
</dbReference>
<dbReference type="GO" id="GO:0015020">
    <property type="term" value="F:glucuronosyltransferase activity"/>
    <property type="evidence" value="ECO:0007669"/>
    <property type="project" value="InterPro"/>
</dbReference>
<name>A0A1U8BBL3_NELNU</name>
<dbReference type="OMA" id="AYWICGT"/>
<keyword evidence="6" id="KW-0812">Transmembrane</keyword>
<dbReference type="KEGG" id="nnu:104609077"/>
<protein>
    <submittedName>
        <fullName evidence="8">Beta-glucuronosyltransferase GlcAT14A-like isoform X1</fullName>
    </submittedName>
</protein>
<proteinExistence type="predicted"/>
<keyword evidence="2" id="KW-0328">Glycosyltransferase</keyword>
<keyword evidence="5" id="KW-0325">Glycoprotein</keyword>
<keyword evidence="6" id="KW-1133">Transmembrane helix</keyword>
<evidence type="ECO:0000256" key="4">
    <source>
        <dbReference type="ARBA" id="ARBA00023136"/>
    </source>
</evidence>
<gene>
    <name evidence="8" type="primary">LOC104609077</name>
</gene>
<organism evidence="7 8">
    <name type="scientific">Nelumbo nucifera</name>
    <name type="common">Sacred lotus</name>
    <dbReference type="NCBI Taxonomy" id="4432"/>
    <lineage>
        <taxon>Eukaryota</taxon>
        <taxon>Viridiplantae</taxon>
        <taxon>Streptophyta</taxon>
        <taxon>Embryophyta</taxon>
        <taxon>Tracheophyta</taxon>
        <taxon>Spermatophyta</taxon>
        <taxon>Magnoliopsida</taxon>
        <taxon>Proteales</taxon>
        <taxon>Nelumbonaceae</taxon>
        <taxon>Nelumbo</taxon>
    </lineage>
</organism>
<dbReference type="AlphaFoldDB" id="A0A1U8BBL3"/>
<dbReference type="GeneID" id="104609077"/>
<reference evidence="8" key="1">
    <citation type="submission" date="2025-08" db="UniProtKB">
        <authorList>
            <consortium name="RefSeq"/>
        </authorList>
    </citation>
    <scope>IDENTIFICATION</scope>
</reference>
<evidence type="ECO:0000256" key="3">
    <source>
        <dbReference type="ARBA" id="ARBA00022679"/>
    </source>
</evidence>
<sequence>MRMSRILSCASGYSTGILVFSIGLIVFGASSSFLQIRFSNTTQEFQIPTRVPKKGPEYPPIFSYWISGTKGDKDRILRLLKAVYHPRNQYLLNLDASSSYFERRRLALSVESEKIFQAFGNVNVVGRSQAVDQIGSSALAAMLHAAALLLQINRDWDWFITLSASDYPLISQDEHVCGYQQTVMFIPTLYKQPIQLNQLPHVISYICFPDLLHAFNSLPRDMNFIDYTNKTGWKERQRINQIVIDPSLYFQENTPIFHASETRETPDAFRIFGGSPWSILSRAFMEYCVHGWDNLPRKLLMYFSNVEYPLESYFHTVLCNSDEFQNTTLNNDLRFILSDTSPHVEPHFLNTSYYERMVRSKAAFARPFQDDDPVLQKVDEDILRRRSDGLVLGSWCLDIGMNQSVKANIGNLTSKEDSCSGWDNIDAINPGPDGVKLKAFVSKLAAERRLQSNPCNQQ</sequence>
<evidence type="ECO:0000256" key="1">
    <source>
        <dbReference type="ARBA" id="ARBA00004606"/>
    </source>
</evidence>
<feature type="transmembrane region" description="Helical" evidence="6">
    <location>
        <begin position="12"/>
        <end position="34"/>
    </location>
</feature>
<keyword evidence="3" id="KW-0808">Transferase</keyword>
<dbReference type="eggNOG" id="KOG0799">
    <property type="taxonomic scope" value="Eukaryota"/>
</dbReference>
<dbReference type="InterPro" id="IPR044610">
    <property type="entry name" value="GLCAT14A/B/C"/>
</dbReference>
<keyword evidence="4 6" id="KW-0472">Membrane</keyword>
<dbReference type="Proteomes" id="UP000189703">
    <property type="component" value="Unplaced"/>
</dbReference>
<evidence type="ECO:0000256" key="6">
    <source>
        <dbReference type="SAM" id="Phobius"/>
    </source>
</evidence>
<dbReference type="InParanoid" id="A0A1U8BBL3"/>
<dbReference type="PANTHER" id="PTHR45719">
    <property type="entry name" value="GLYCOSYLTRANSFERASE"/>
    <property type="match status" value="1"/>
</dbReference>
<evidence type="ECO:0000256" key="5">
    <source>
        <dbReference type="ARBA" id="ARBA00023180"/>
    </source>
</evidence>
<dbReference type="InterPro" id="IPR003406">
    <property type="entry name" value="Glyco_trans_14"/>
</dbReference>
<dbReference type="Pfam" id="PF02485">
    <property type="entry name" value="Branch"/>
    <property type="match status" value="2"/>
</dbReference>
<keyword evidence="7" id="KW-1185">Reference proteome</keyword>
<evidence type="ECO:0000256" key="2">
    <source>
        <dbReference type="ARBA" id="ARBA00022676"/>
    </source>
</evidence>
<accession>A0A1U8BBL3</accession>
<dbReference type="GO" id="GO:0016020">
    <property type="term" value="C:membrane"/>
    <property type="evidence" value="ECO:0007669"/>
    <property type="project" value="UniProtKB-SubCell"/>
</dbReference>
<comment type="subcellular location">
    <subcellularLocation>
        <location evidence="1">Membrane</location>
        <topology evidence="1">Single-pass type II membrane protein</topology>
    </subcellularLocation>
</comment>
<evidence type="ECO:0000313" key="7">
    <source>
        <dbReference type="Proteomes" id="UP000189703"/>
    </source>
</evidence>
<evidence type="ECO:0000313" key="8">
    <source>
        <dbReference type="RefSeq" id="XP_010273590.1"/>
    </source>
</evidence>
<dbReference type="RefSeq" id="XP_010273590.1">
    <property type="nucleotide sequence ID" value="XM_010275288.2"/>
</dbReference>
<dbReference type="OrthoDB" id="2019572at2759"/>